<organism evidence="7 8">
    <name type="scientific">Trichogramma kaykai</name>
    <dbReference type="NCBI Taxonomy" id="54128"/>
    <lineage>
        <taxon>Eukaryota</taxon>
        <taxon>Metazoa</taxon>
        <taxon>Ecdysozoa</taxon>
        <taxon>Arthropoda</taxon>
        <taxon>Hexapoda</taxon>
        <taxon>Insecta</taxon>
        <taxon>Pterygota</taxon>
        <taxon>Neoptera</taxon>
        <taxon>Endopterygota</taxon>
        <taxon>Hymenoptera</taxon>
        <taxon>Apocrita</taxon>
        <taxon>Proctotrupomorpha</taxon>
        <taxon>Chalcidoidea</taxon>
        <taxon>Trichogrammatidae</taxon>
        <taxon>Trichogramma</taxon>
    </lineage>
</organism>
<comment type="subunit">
    <text evidence="4">Component of the 19S proteasome regulatory particle complex. The 26S proteasome consists of a 20S core particle (CP) and two 19S regulatory subunits (RP). The regulatory particle is made of a lid composed of 9 subunits including PSMD8, a base containing 6 ATPases and few additional components. Interacts with DDI2. Interacts with TASOR.</text>
</comment>
<feature type="domain" description="PCI" evidence="6">
    <location>
        <begin position="80"/>
        <end position="255"/>
    </location>
</feature>
<evidence type="ECO:0000256" key="5">
    <source>
        <dbReference type="ARBA" id="ARBA00078986"/>
    </source>
</evidence>
<dbReference type="EMBL" id="JBJJXI010000067">
    <property type="protein sequence ID" value="KAL3396977.1"/>
    <property type="molecule type" value="Genomic_DNA"/>
</dbReference>
<evidence type="ECO:0000256" key="1">
    <source>
        <dbReference type="ARBA" id="ARBA00009627"/>
    </source>
</evidence>
<dbReference type="InterPro" id="IPR000717">
    <property type="entry name" value="PCI_dom"/>
</dbReference>
<evidence type="ECO:0000313" key="7">
    <source>
        <dbReference type="EMBL" id="KAL3396977.1"/>
    </source>
</evidence>
<dbReference type="PROSITE" id="PS50250">
    <property type="entry name" value="PCI"/>
    <property type="match status" value="1"/>
</dbReference>
<gene>
    <name evidence="7" type="ORF">TKK_009020</name>
</gene>
<evidence type="ECO:0000313" key="8">
    <source>
        <dbReference type="Proteomes" id="UP001627154"/>
    </source>
</evidence>
<reference evidence="7 8" key="1">
    <citation type="journal article" date="2024" name="bioRxiv">
        <title>A reference genome for Trichogramma kaykai: A tiny desert-dwelling parasitoid wasp with competing sex-ratio distorters.</title>
        <authorList>
            <person name="Culotta J."/>
            <person name="Lindsey A.R."/>
        </authorList>
    </citation>
    <scope>NUCLEOTIDE SEQUENCE [LARGE SCALE GENOMIC DNA]</scope>
    <source>
        <strain evidence="7 8">KSX58</strain>
    </source>
</reference>
<dbReference type="FunFam" id="1.25.40.990:FF:000001">
    <property type="entry name" value="26S proteasome non-ATPase regulatory subunit"/>
    <property type="match status" value="1"/>
</dbReference>
<dbReference type="PANTHER" id="PTHR12387">
    <property type="entry name" value="26S PROTEASOME NON-ATPASE REGULATORY SUBUNIT 8"/>
    <property type="match status" value="1"/>
</dbReference>
<evidence type="ECO:0000256" key="4">
    <source>
        <dbReference type="ARBA" id="ARBA00062283"/>
    </source>
</evidence>
<keyword evidence="3" id="KW-0647">Proteasome</keyword>
<comment type="caution">
    <text evidence="7">The sequence shown here is derived from an EMBL/GenBank/DDBJ whole genome shotgun (WGS) entry which is preliminary data.</text>
</comment>
<evidence type="ECO:0000259" key="6">
    <source>
        <dbReference type="PROSITE" id="PS50250"/>
    </source>
</evidence>
<dbReference type="Pfam" id="PF10075">
    <property type="entry name" value="CSN8_PSD8_EIF3K"/>
    <property type="match status" value="1"/>
</dbReference>
<accession>A0ABD2WVI2</accession>
<comment type="similarity">
    <text evidence="1">Belongs to the proteasome subunit S14 family.</text>
</comment>
<name>A0ABD2WVI2_9HYME</name>
<evidence type="ECO:0000256" key="2">
    <source>
        <dbReference type="ARBA" id="ARBA00014939"/>
    </source>
</evidence>
<evidence type="ECO:0000256" key="3">
    <source>
        <dbReference type="ARBA" id="ARBA00022942"/>
    </source>
</evidence>
<dbReference type="InterPro" id="IPR006746">
    <property type="entry name" value="26S_Psome_Rpn12"/>
</dbReference>
<sequence length="274" mass="31365">MSDEVPEIYLSLYKNLEQEWKSKRRNLNKCGELLTQLKVALTSLNFLPIDDIEATNRQLLIARNVLEIGAEWSIATKDVASFERYMSLLKVYYYDYASALPASAYQYQLLGLNLLHLLSRNRVAEFHTELELLPIGQCQQDVYLRVPLSLEQYLMEGSYNKIFLARHNVPAESYGFFVDQLLGTVRREIGACLEAACDKISLQDATRMLNLDSGRATLELVEAAPELDWRLEADGCFHFSAKRDKRRAEAAEQLPSAEFAALKIDYARELERIV</sequence>
<dbReference type="InterPro" id="IPR033464">
    <property type="entry name" value="CSN8_PSD8_EIF3K"/>
</dbReference>
<keyword evidence="8" id="KW-1185">Reference proteome</keyword>
<dbReference type="Gene3D" id="1.25.40.990">
    <property type="match status" value="1"/>
</dbReference>
<dbReference type="Proteomes" id="UP001627154">
    <property type="component" value="Unassembled WGS sequence"/>
</dbReference>
<dbReference type="AlphaFoldDB" id="A0ABD2WVI2"/>
<dbReference type="GO" id="GO:0000502">
    <property type="term" value="C:proteasome complex"/>
    <property type="evidence" value="ECO:0007669"/>
    <property type="project" value="UniProtKB-KW"/>
</dbReference>
<proteinExistence type="inferred from homology"/>
<dbReference type="PANTHER" id="PTHR12387:SF0">
    <property type="entry name" value="26S PROTEASOME NON-ATPASE REGULATORY SUBUNIT 8"/>
    <property type="match status" value="1"/>
</dbReference>
<protein>
    <recommendedName>
        <fullName evidence="2">26S proteasome non-ATPase regulatory subunit 8</fullName>
    </recommendedName>
    <alternativeName>
        <fullName evidence="5">26S proteasome regulatory subunit RPN12</fullName>
    </alternativeName>
</protein>